<keyword evidence="3" id="KW-0963">Cytoplasm</keyword>
<reference evidence="14" key="1">
    <citation type="submission" date="2025-08" db="UniProtKB">
        <authorList>
            <consortium name="RefSeq"/>
        </authorList>
    </citation>
    <scope>IDENTIFICATION</scope>
    <source>
        <tissue evidence="14">Muscle</tissue>
    </source>
</reference>
<dbReference type="RefSeq" id="XP_022251373.1">
    <property type="nucleotide sequence ID" value="XM_022395665.1"/>
</dbReference>
<proteinExistence type="predicted"/>
<sequence length="382" mass="43873">MPIILKDNEIQWTETISTIAILVPLRGVNKKNVYVFSSSRYLKVNYPPFLYELFLKAPVDSGNSSAQIGDGRVTFRLEKKEYAIWGELSDPEAAKEEFRQQQRNAALEENQQQTEEVAKQKCVEKRKREKFSLQQEMMLDELERKRIEELKENERLQVTKTVELMESEVQNSSSSSVIQKSNKSKSKNQNKPTSSELPPPRNAGHIKVTFTQREFPSAARESKHAEEQEWLQKQATARQSIEIECADLSPEERNPQWLKEKGDTFYSNGDFHGAINAYTLAVKMCPNLPSLYSNRAACHLQLRNLHKAIEDSSKALDLLTPPVEDNALARLHCHVRRGTAFCNLELYIEALQDYEAAQRISPTNEELRLDTEKIRHLVQGLI</sequence>
<evidence type="ECO:0000256" key="11">
    <source>
        <dbReference type="SAM" id="MobiDB-lite"/>
    </source>
</evidence>
<gene>
    <name evidence="14" type="primary">LOC106467470</name>
</gene>
<dbReference type="InterPro" id="IPR052004">
    <property type="entry name" value="Dynein_assembly_factor_4"/>
</dbReference>
<dbReference type="InterPro" id="IPR008978">
    <property type="entry name" value="HSP20-like_chaperone"/>
</dbReference>
<evidence type="ECO:0000256" key="1">
    <source>
        <dbReference type="ARBA" id="ARBA00004123"/>
    </source>
</evidence>
<evidence type="ECO:0000259" key="12">
    <source>
        <dbReference type="PROSITE" id="PS51203"/>
    </source>
</evidence>
<feature type="region of interest" description="Disordered" evidence="11">
    <location>
        <begin position="214"/>
        <end position="233"/>
    </location>
</feature>
<evidence type="ECO:0000256" key="4">
    <source>
        <dbReference type="ARBA" id="ARBA00022737"/>
    </source>
</evidence>
<dbReference type="Pfam" id="PF13414">
    <property type="entry name" value="TPR_11"/>
    <property type="match status" value="1"/>
</dbReference>
<dbReference type="SUPFAM" id="SSF49764">
    <property type="entry name" value="HSP20-like chaperones"/>
    <property type="match status" value="1"/>
</dbReference>
<evidence type="ECO:0000256" key="5">
    <source>
        <dbReference type="ARBA" id="ARBA00022803"/>
    </source>
</evidence>
<keyword evidence="4" id="KW-0677">Repeat</keyword>
<comment type="subcellular location">
    <subcellularLocation>
        <location evidence="2">Cell projection</location>
        <location evidence="2">Neuron projection</location>
    </subcellularLocation>
    <subcellularLocation>
        <location evidence="9">Dynein axonemal particle</location>
    </subcellularLocation>
    <subcellularLocation>
        <location evidence="1">Nucleus</location>
    </subcellularLocation>
</comment>
<dbReference type="Pfam" id="PF04969">
    <property type="entry name" value="CS"/>
    <property type="match status" value="1"/>
</dbReference>
<dbReference type="InterPro" id="IPR019734">
    <property type="entry name" value="TPR_rpt"/>
</dbReference>
<evidence type="ECO:0000256" key="3">
    <source>
        <dbReference type="ARBA" id="ARBA00022490"/>
    </source>
</evidence>
<evidence type="ECO:0000313" key="13">
    <source>
        <dbReference type="Proteomes" id="UP000694941"/>
    </source>
</evidence>
<dbReference type="InterPro" id="IPR011990">
    <property type="entry name" value="TPR-like_helical_dom_sf"/>
</dbReference>
<feature type="region of interest" description="Disordered" evidence="11">
    <location>
        <begin position="167"/>
        <end position="204"/>
    </location>
</feature>
<evidence type="ECO:0000256" key="6">
    <source>
        <dbReference type="ARBA" id="ARBA00022902"/>
    </source>
</evidence>
<dbReference type="Gene3D" id="2.60.40.790">
    <property type="match status" value="1"/>
</dbReference>
<evidence type="ECO:0000256" key="10">
    <source>
        <dbReference type="ARBA" id="ARBA00024430"/>
    </source>
</evidence>
<organism evidence="13 14">
    <name type="scientific">Limulus polyphemus</name>
    <name type="common">Atlantic horseshoe crab</name>
    <dbReference type="NCBI Taxonomy" id="6850"/>
    <lineage>
        <taxon>Eukaryota</taxon>
        <taxon>Metazoa</taxon>
        <taxon>Ecdysozoa</taxon>
        <taxon>Arthropoda</taxon>
        <taxon>Chelicerata</taxon>
        <taxon>Merostomata</taxon>
        <taxon>Xiphosura</taxon>
        <taxon>Limulidae</taxon>
        <taxon>Limulus</taxon>
    </lineage>
</organism>
<keyword evidence="13" id="KW-1185">Reference proteome</keyword>
<dbReference type="PANTHER" id="PTHR46492">
    <property type="entry name" value="DYNEIN ASSEMBLY FACTOR 4, AXONEMAL"/>
    <property type="match status" value="1"/>
</dbReference>
<evidence type="ECO:0000256" key="9">
    <source>
        <dbReference type="ARBA" id="ARBA00024190"/>
    </source>
</evidence>
<dbReference type="Proteomes" id="UP000694941">
    <property type="component" value="Unplaced"/>
</dbReference>
<feature type="compositionally biased region" description="Low complexity" evidence="11">
    <location>
        <begin position="170"/>
        <end position="181"/>
    </location>
</feature>
<keyword evidence="5" id="KW-0802">TPR repeat</keyword>
<keyword evidence="8" id="KW-0966">Cell projection</keyword>
<evidence type="ECO:0000256" key="2">
    <source>
        <dbReference type="ARBA" id="ARBA00004487"/>
    </source>
</evidence>
<accession>A0ABM1T667</accession>
<dbReference type="GeneID" id="106467470"/>
<dbReference type="PANTHER" id="PTHR46492:SF1">
    <property type="entry name" value="DYNEIN AXONEMAL ASSEMBLY FACTOR 4"/>
    <property type="match status" value="1"/>
</dbReference>
<keyword evidence="6" id="KW-0524">Neurogenesis</keyword>
<dbReference type="SMART" id="SM00028">
    <property type="entry name" value="TPR"/>
    <property type="match status" value="3"/>
</dbReference>
<dbReference type="InterPro" id="IPR037894">
    <property type="entry name" value="CS_DYX1C1"/>
</dbReference>
<dbReference type="SUPFAM" id="SSF48452">
    <property type="entry name" value="TPR-like"/>
    <property type="match status" value="1"/>
</dbReference>
<evidence type="ECO:0000256" key="8">
    <source>
        <dbReference type="ARBA" id="ARBA00023273"/>
    </source>
</evidence>
<protein>
    <recommendedName>
        <fullName evidence="10">Dynein axonemal assembly factor 4</fullName>
    </recommendedName>
</protein>
<dbReference type="InterPro" id="IPR007052">
    <property type="entry name" value="CS_dom"/>
</dbReference>
<evidence type="ECO:0000256" key="7">
    <source>
        <dbReference type="ARBA" id="ARBA00023242"/>
    </source>
</evidence>
<keyword evidence="7" id="KW-0539">Nucleus</keyword>
<feature type="domain" description="CS" evidence="12">
    <location>
        <begin position="5"/>
        <end position="89"/>
    </location>
</feature>
<dbReference type="PROSITE" id="PS51203">
    <property type="entry name" value="CS"/>
    <property type="match status" value="1"/>
</dbReference>
<dbReference type="Gene3D" id="1.25.40.10">
    <property type="entry name" value="Tetratricopeptide repeat domain"/>
    <property type="match status" value="1"/>
</dbReference>
<evidence type="ECO:0000313" key="14">
    <source>
        <dbReference type="RefSeq" id="XP_022251373.1"/>
    </source>
</evidence>
<dbReference type="CDD" id="cd06469">
    <property type="entry name" value="p23_DYX1C1_like"/>
    <property type="match status" value="1"/>
</dbReference>
<name>A0ABM1T667_LIMPO</name>